<reference evidence="1 2" key="1">
    <citation type="submission" date="2021-03" db="EMBL/GenBank/DDBJ databases">
        <title>Flavobacterium Flabelliformis Sp. Nov. And Flavobacterium Geliluteum Sp. Nov., Two Novel Multidrug Resistant Psychrophilic Species Isolated From Antarctica.</title>
        <authorList>
            <person name="Kralova S."/>
            <person name="Busse H.J."/>
            <person name="Bezdicek M."/>
            <person name="Nykrynova M."/>
            <person name="Kroupova E."/>
            <person name="Krsek D."/>
            <person name="Sedlacek I."/>
        </authorList>
    </citation>
    <scope>NUCLEOTIDE SEQUENCE [LARGE SCALE GENOMIC DNA]</scope>
    <source>
        <strain evidence="1 2">P4023</strain>
    </source>
</reference>
<protein>
    <recommendedName>
        <fullName evidence="3">Lipoprotein</fullName>
    </recommendedName>
</protein>
<dbReference type="EMBL" id="JAGFBU010000014">
    <property type="protein sequence ID" value="MBP4143224.1"/>
    <property type="molecule type" value="Genomic_DNA"/>
</dbReference>
<evidence type="ECO:0008006" key="3">
    <source>
        <dbReference type="Google" id="ProtNLM"/>
    </source>
</evidence>
<sequence>MKKLLKTTFLLSFLILFTNCEKKIDNSKKKIDEIEFEKNVLTEVFPKIVDSICVDSRKMDPPPKFGIETWKNGNIIKVDTTKATNKERIKYQNWKKEQKRVDNDTSKIIIGFDQYLLNYGDGRLDSKSKLLHSNYSNFKFDFTKITLNRKFKIKNMTEFPKAEKLLFGDRVLLYEQKYNFVFSGFLEISRIKFDKNKKSGILECSFAYCGRCGRGYRIYIKEINGKWIIEKMEDTWIS</sequence>
<organism evidence="1 2">
    <name type="scientific">Flavobacterium flabelliforme</name>
    <dbReference type="NCBI Taxonomy" id="2816119"/>
    <lineage>
        <taxon>Bacteria</taxon>
        <taxon>Pseudomonadati</taxon>
        <taxon>Bacteroidota</taxon>
        <taxon>Flavobacteriia</taxon>
        <taxon>Flavobacteriales</taxon>
        <taxon>Flavobacteriaceae</taxon>
        <taxon>Flavobacterium</taxon>
    </lineage>
</organism>
<gene>
    <name evidence="1" type="ORF">J3S90_15595</name>
</gene>
<keyword evidence="2" id="KW-1185">Reference proteome</keyword>
<evidence type="ECO:0000313" key="1">
    <source>
        <dbReference type="EMBL" id="MBP4143224.1"/>
    </source>
</evidence>
<evidence type="ECO:0000313" key="2">
    <source>
        <dbReference type="Proteomes" id="UP000674217"/>
    </source>
</evidence>
<accession>A0ABS5CX63</accession>
<proteinExistence type="predicted"/>
<dbReference type="Proteomes" id="UP000674217">
    <property type="component" value="Unassembled WGS sequence"/>
</dbReference>
<dbReference type="RefSeq" id="WP_210646952.1">
    <property type="nucleotide sequence ID" value="NZ_JAGFBU010000014.1"/>
</dbReference>
<comment type="caution">
    <text evidence="1">The sequence shown here is derived from an EMBL/GenBank/DDBJ whole genome shotgun (WGS) entry which is preliminary data.</text>
</comment>
<name>A0ABS5CX63_9FLAO</name>